<sequence>MARATYEILWHTQLIPKRSVLVDQPISCLFFTAAATSISGTLHHHHSASLELKNPDLYHLIQGPSPSQPPPIFPHLCCSTLLLKLTPSLLVPVAIELMIAFEAKSPPLSRTVAPLPFAAVVVSGSLVRIRFLIGYRTYEFLSILA</sequence>
<gene>
    <name evidence="1" type="ORF">CRG98_000639</name>
</gene>
<proteinExistence type="predicted"/>
<evidence type="ECO:0000313" key="1">
    <source>
        <dbReference type="EMBL" id="PKI78998.1"/>
    </source>
</evidence>
<organism evidence="1 2">
    <name type="scientific">Punica granatum</name>
    <name type="common">Pomegranate</name>
    <dbReference type="NCBI Taxonomy" id="22663"/>
    <lineage>
        <taxon>Eukaryota</taxon>
        <taxon>Viridiplantae</taxon>
        <taxon>Streptophyta</taxon>
        <taxon>Embryophyta</taxon>
        <taxon>Tracheophyta</taxon>
        <taxon>Spermatophyta</taxon>
        <taxon>Magnoliopsida</taxon>
        <taxon>eudicotyledons</taxon>
        <taxon>Gunneridae</taxon>
        <taxon>Pentapetalae</taxon>
        <taxon>rosids</taxon>
        <taxon>malvids</taxon>
        <taxon>Myrtales</taxon>
        <taxon>Lythraceae</taxon>
        <taxon>Punica</taxon>
    </lineage>
</organism>
<reference evidence="1 2" key="1">
    <citation type="submission" date="2017-11" db="EMBL/GenBank/DDBJ databases">
        <title>De-novo sequencing of pomegranate (Punica granatum L.) genome.</title>
        <authorList>
            <person name="Akparov Z."/>
            <person name="Amiraslanov A."/>
            <person name="Hajiyeva S."/>
            <person name="Abbasov M."/>
            <person name="Kaur K."/>
            <person name="Hamwieh A."/>
            <person name="Solovyev V."/>
            <person name="Salamov A."/>
            <person name="Braich B."/>
            <person name="Kosarev P."/>
            <person name="Mahmoud A."/>
            <person name="Hajiyev E."/>
            <person name="Babayeva S."/>
            <person name="Izzatullayeva V."/>
            <person name="Mammadov A."/>
            <person name="Mammadov A."/>
            <person name="Sharifova S."/>
            <person name="Ojaghi J."/>
            <person name="Eynullazada K."/>
            <person name="Bayramov B."/>
            <person name="Abdulazimova A."/>
            <person name="Shahmuradov I."/>
        </authorList>
    </citation>
    <scope>NUCLEOTIDE SEQUENCE [LARGE SCALE GENOMIC DNA]</scope>
    <source>
        <strain evidence="2">cv. AG2017</strain>
        <tissue evidence="1">Leaf</tissue>
    </source>
</reference>
<protein>
    <submittedName>
        <fullName evidence="1">Uncharacterized protein</fullName>
    </submittedName>
</protein>
<name>A0A2I0LE98_PUNGR</name>
<dbReference type="EMBL" id="PGOL01000023">
    <property type="protein sequence ID" value="PKI78998.1"/>
    <property type="molecule type" value="Genomic_DNA"/>
</dbReference>
<comment type="caution">
    <text evidence="1">The sequence shown here is derived from an EMBL/GenBank/DDBJ whole genome shotgun (WGS) entry which is preliminary data.</text>
</comment>
<evidence type="ECO:0000313" key="2">
    <source>
        <dbReference type="Proteomes" id="UP000233551"/>
    </source>
</evidence>
<dbReference type="Proteomes" id="UP000233551">
    <property type="component" value="Unassembled WGS sequence"/>
</dbReference>
<accession>A0A2I0LE98</accession>
<dbReference type="AlphaFoldDB" id="A0A2I0LE98"/>
<keyword evidence="2" id="KW-1185">Reference proteome</keyword>